<dbReference type="PIRSF" id="PIRSF005690">
    <property type="entry name" value="GerBA"/>
    <property type="match status" value="1"/>
</dbReference>
<evidence type="ECO:0000313" key="4">
    <source>
        <dbReference type="EMBL" id="RNB85966.1"/>
    </source>
</evidence>
<sequence>MREQAPEQLEPLYPNLQDNITRVLEELHYASDIVLRELLIGTEEAPLRAALFYTEGLVDTQSLHHYLMEPLMLKMDPAVWAAVLQAEEGFLQRLKNDVLTVAAIMEIADFDNLFTALLSGNVILLFDGFDVGFLLSLKGWEARAITEPSTESIIRGPRDSFTETLRTNTALIRRRIRDTRLRVEQRMVGRSTKTDVAIMYIEGIANETVVEEVRVRLDRIDLDSVLESSFIEEEIQDRTTTPFPTIFNTERPDVVCANLLEGRVAIVVDGTPFVLTVPALFVEFFQSADDYYQRSDISTLLRFLRLLCFFIALIGPSLYIAITTFHQEMLPTQLLISLAAQREGVPFPAFIEALVMEITFEILREAGVRMPRAIGQAMSIVGTLVIGTAAVDAGIVSAAMVIVVSITAISTFVFPAFNMGISVRILRFGLMGLAASFGIFGIIVGLIALVLHLCSLRSFGVPYMSPLAPMQISDQKDVLLRVPRWMMLTRPHLISSWNNVRQKSNRPKQRQ</sequence>
<gene>
    <name evidence="4" type="ORF">EDM56_18385</name>
</gene>
<evidence type="ECO:0000313" key="5">
    <source>
        <dbReference type="Proteomes" id="UP000271031"/>
    </source>
</evidence>
<dbReference type="RefSeq" id="WP_122919378.1">
    <property type="nucleotide sequence ID" value="NZ_RHHQ01000013.1"/>
</dbReference>
<dbReference type="OrthoDB" id="1726708at2"/>
<feature type="transmembrane region" description="Helical" evidence="3">
    <location>
        <begin position="429"/>
        <end position="454"/>
    </location>
</feature>
<evidence type="ECO:0000256" key="1">
    <source>
        <dbReference type="ARBA" id="ARBA00005278"/>
    </source>
</evidence>
<comment type="similarity">
    <text evidence="1">Belongs to the GerABKA family.</text>
</comment>
<protein>
    <submittedName>
        <fullName evidence="4">Spore germination protein</fullName>
    </submittedName>
</protein>
<accession>A0A3M8DD59</accession>
<dbReference type="Proteomes" id="UP000271031">
    <property type="component" value="Unassembled WGS sequence"/>
</dbReference>
<feature type="transmembrane region" description="Helical" evidence="3">
    <location>
        <begin position="384"/>
        <end position="417"/>
    </location>
</feature>
<keyword evidence="2 3" id="KW-0472">Membrane</keyword>
<dbReference type="PANTHER" id="PTHR22550:SF5">
    <property type="entry name" value="LEUCINE ZIPPER PROTEIN 4"/>
    <property type="match status" value="1"/>
</dbReference>
<dbReference type="Pfam" id="PF03323">
    <property type="entry name" value="GerA"/>
    <property type="match status" value="1"/>
</dbReference>
<reference evidence="4 5" key="1">
    <citation type="submission" date="2018-10" db="EMBL/GenBank/DDBJ databases">
        <title>Phylogenomics of Brevibacillus.</title>
        <authorList>
            <person name="Dunlap C."/>
        </authorList>
    </citation>
    <scope>NUCLEOTIDE SEQUENCE [LARGE SCALE GENOMIC DNA]</scope>
    <source>
        <strain evidence="4 5">JCM 15716</strain>
    </source>
</reference>
<comment type="caution">
    <text evidence="4">The sequence shown here is derived from an EMBL/GenBank/DDBJ whole genome shotgun (WGS) entry which is preliminary data.</text>
</comment>
<name>A0A3M8DD59_9BACL</name>
<dbReference type="PANTHER" id="PTHR22550">
    <property type="entry name" value="SPORE GERMINATION PROTEIN"/>
    <property type="match status" value="1"/>
</dbReference>
<keyword evidence="3" id="KW-1133">Transmembrane helix</keyword>
<organism evidence="4 5">
    <name type="scientific">Brevibacillus fluminis</name>
    <dbReference type="NCBI Taxonomy" id="511487"/>
    <lineage>
        <taxon>Bacteria</taxon>
        <taxon>Bacillati</taxon>
        <taxon>Bacillota</taxon>
        <taxon>Bacilli</taxon>
        <taxon>Bacillales</taxon>
        <taxon>Paenibacillaceae</taxon>
        <taxon>Brevibacillus</taxon>
    </lineage>
</organism>
<dbReference type="InterPro" id="IPR004995">
    <property type="entry name" value="Spore_Ger"/>
</dbReference>
<feature type="transmembrane region" description="Helical" evidence="3">
    <location>
        <begin position="303"/>
        <end position="325"/>
    </location>
</feature>
<proteinExistence type="inferred from homology"/>
<dbReference type="AlphaFoldDB" id="A0A3M8DD59"/>
<dbReference type="InterPro" id="IPR050768">
    <property type="entry name" value="UPF0353/GerABKA_families"/>
</dbReference>
<keyword evidence="5" id="KW-1185">Reference proteome</keyword>
<dbReference type="EMBL" id="RHHQ01000013">
    <property type="protein sequence ID" value="RNB85966.1"/>
    <property type="molecule type" value="Genomic_DNA"/>
</dbReference>
<keyword evidence="3" id="KW-0812">Transmembrane</keyword>
<dbReference type="GO" id="GO:0016020">
    <property type="term" value="C:membrane"/>
    <property type="evidence" value="ECO:0007669"/>
    <property type="project" value="InterPro"/>
</dbReference>
<dbReference type="GO" id="GO:0009847">
    <property type="term" value="P:spore germination"/>
    <property type="evidence" value="ECO:0007669"/>
    <property type="project" value="InterPro"/>
</dbReference>
<evidence type="ECO:0000256" key="3">
    <source>
        <dbReference type="SAM" id="Phobius"/>
    </source>
</evidence>
<evidence type="ECO:0000256" key="2">
    <source>
        <dbReference type="ARBA" id="ARBA00023136"/>
    </source>
</evidence>